<name>R7USS5_CAPTE</name>
<accession>R7USS5</accession>
<gene>
    <name evidence="1" type="ORF">CAPTEDRAFT_77801</name>
</gene>
<protein>
    <recommendedName>
        <fullName evidence="4">HAT C-terminal dimerisation domain-containing protein</fullName>
    </recommendedName>
</protein>
<dbReference type="AlphaFoldDB" id="R7USS5"/>
<organism evidence="1">
    <name type="scientific">Capitella teleta</name>
    <name type="common">Polychaete worm</name>
    <dbReference type="NCBI Taxonomy" id="283909"/>
    <lineage>
        <taxon>Eukaryota</taxon>
        <taxon>Metazoa</taxon>
        <taxon>Spiralia</taxon>
        <taxon>Lophotrochozoa</taxon>
        <taxon>Annelida</taxon>
        <taxon>Polychaeta</taxon>
        <taxon>Sedentaria</taxon>
        <taxon>Scolecida</taxon>
        <taxon>Capitellidae</taxon>
        <taxon>Capitella</taxon>
    </lineage>
</organism>
<dbReference type="HOGENOM" id="CLU_021316_4_1_1"/>
<dbReference type="EnsemblMetazoa" id="CapteT77801">
    <property type="protein sequence ID" value="CapteP77801"/>
    <property type="gene ID" value="CapteG77801"/>
</dbReference>
<evidence type="ECO:0000313" key="2">
    <source>
        <dbReference type="EnsemblMetazoa" id="CapteP77801"/>
    </source>
</evidence>
<dbReference type="EMBL" id="AMQN01007240">
    <property type="status" value="NOT_ANNOTATED_CDS"/>
    <property type="molecule type" value="Genomic_DNA"/>
</dbReference>
<keyword evidence="3" id="KW-1185">Reference proteome</keyword>
<dbReference type="OMA" id="FERCITI"/>
<reference evidence="1 3" key="2">
    <citation type="journal article" date="2013" name="Nature">
        <title>Insights into bilaterian evolution from three spiralian genomes.</title>
        <authorList>
            <person name="Simakov O."/>
            <person name="Marletaz F."/>
            <person name="Cho S.J."/>
            <person name="Edsinger-Gonzales E."/>
            <person name="Havlak P."/>
            <person name="Hellsten U."/>
            <person name="Kuo D.H."/>
            <person name="Larsson T."/>
            <person name="Lv J."/>
            <person name="Arendt D."/>
            <person name="Savage R."/>
            <person name="Osoegawa K."/>
            <person name="de Jong P."/>
            <person name="Grimwood J."/>
            <person name="Chapman J.A."/>
            <person name="Shapiro H."/>
            <person name="Aerts A."/>
            <person name="Otillar R.P."/>
            <person name="Terry A.Y."/>
            <person name="Boore J.L."/>
            <person name="Grigoriev I.V."/>
            <person name="Lindberg D.R."/>
            <person name="Seaver E.C."/>
            <person name="Weisblat D.A."/>
            <person name="Putnam N.H."/>
            <person name="Rokhsar D.S."/>
        </authorList>
    </citation>
    <scope>NUCLEOTIDE SEQUENCE</scope>
    <source>
        <strain evidence="1 3">I ESC-2004</strain>
    </source>
</reference>
<evidence type="ECO:0008006" key="4">
    <source>
        <dbReference type="Google" id="ProtNLM"/>
    </source>
</evidence>
<proteinExistence type="predicted"/>
<dbReference type="PANTHER" id="PTHR45913">
    <property type="entry name" value="EPM2A-INTERACTING PROTEIN 1"/>
    <property type="match status" value="1"/>
</dbReference>
<dbReference type="PANTHER" id="PTHR45913:SF5">
    <property type="entry name" value="GENERAL TRANSCRIPTION FACTOR II-I REPEAT DOMAIN-CONTAINING PROTEIN 2A-LIKE PROTEIN"/>
    <property type="match status" value="1"/>
</dbReference>
<dbReference type="OrthoDB" id="6603565at2759"/>
<feature type="non-terminal residue" evidence="1">
    <location>
        <position position="161"/>
    </location>
</feature>
<evidence type="ECO:0000313" key="3">
    <source>
        <dbReference type="Proteomes" id="UP000014760"/>
    </source>
</evidence>
<sequence length="161" mass="18578">FLTTKNRPTPELQNRKWICDLVFLVDITNHLNSHNKTLQGKDLIILDLLARVKAFQLQAKKTPFFPRMAEHFLSDVHACEKEFLTFLTPFDVNTEEVAEHLKMEIIKLQCYDAFHGKFKLSTPLEFWRSVAATGTYPAPVRDSLQIATLFGSTYPCEQLFS</sequence>
<reference evidence="2" key="3">
    <citation type="submission" date="2015-06" db="UniProtKB">
        <authorList>
            <consortium name="EnsemblMetazoa"/>
        </authorList>
    </citation>
    <scope>IDENTIFICATION</scope>
</reference>
<feature type="non-terminal residue" evidence="1">
    <location>
        <position position="1"/>
    </location>
</feature>
<dbReference type="Proteomes" id="UP000014760">
    <property type="component" value="Unassembled WGS sequence"/>
</dbReference>
<reference evidence="3" key="1">
    <citation type="submission" date="2012-12" db="EMBL/GenBank/DDBJ databases">
        <authorList>
            <person name="Hellsten U."/>
            <person name="Grimwood J."/>
            <person name="Chapman J.A."/>
            <person name="Shapiro H."/>
            <person name="Aerts A."/>
            <person name="Otillar R.P."/>
            <person name="Terry A.Y."/>
            <person name="Boore J.L."/>
            <person name="Simakov O."/>
            <person name="Marletaz F."/>
            <person name="Cho S.-J."/>
            <person name="Edsinger-Gonzales E."/>
            <person name="Havlak P."/>
            <person name="Kuo D.-H."/>
            <person name="Larsson T."/>
            <person name="Lv J."/>
            <person name="Arendt D."/>
            <person name="Savage R."/>
            <person name="Osoegawa K."/>
            <person name="de Jong P."/>
            <person name="Lindberg D.R."/>
            <person name="Seaver E.C."/>
            <person name="Weisblat D.A."/>
            <person name="Putnam N.H."/>
            <person name="Grigoriev I.V."/>
            <person name="Rokhsar D.S."/>
        </authorList>
    </citation>
    <scope>NUCLEOTIDE SEQUENCE</scope>
    <source>
        <strain evidence="3">I ESC-2004</strain>
    </source>
</reference>
<dbReference type="EMBL" id="KB300259">
    <property type="protein sequence ID" value="ELU06967.1"/>
    <property type="molecule type" value="Genomic_DNA"/>
</dbReference>
<evidence type="ECO:0000313" key="1">
    <source>
        <dbReference type="EMBL" id="ELU06967.1"/>
    </source>
</evidence>